<dbReference type="AlphaFoldDB" id="A0A1N7KY08"/>
<dbReference type="RefSeq" id="WP_076445452.1">
    <property type="nucleotide sequence ID" value="NZ_FTOQ01000002.1"/>
</dbReference>
<dbReference type="OrthoDB" id="9775455at2"/>
<dbReference type="InterPro" id="IPR001775">
    <property type="entry name" value="GspD/PilQ"/>
</dbReference>
<reference evidence="5" key="1">
    <citation type="submission" date="2017-01" db="EMBL/GenBank/DDBJ databases">
        <authorList>
            <person name="Varghese N."/>
            <person name="Submissions S."/>
        </authorList>
    </citation>
    <scope>NUCLEOTIDE SEQUENCE [LARGE SCALE GENOMIC DNA]</scope>
    <source>
        <strain evidence="5">DSM 29430</strain>
    </source>
</reference>
<comment type="similarity">
    <text evidence="1">Belongs to the bacterial secretin family.</text>
</comment>
<dbReference type="Proteomes" id="UP000186684">
    <property type="component" value="Unassembled WGS sequence"/>
</dbReference>
<organism evidence="4 5">
    <name type="scientific">Roseivivax lentus</name>
    <dbReference type="NCBI Taxonomy" id="633194"/>
    <lineage>
        <taxon>Bacteria</taxon>
        <taxon>Pseudomonadati</taxon>
        <taxon>Pseudomonadota</taxon>
        <taxon>Alphaproteobacteria</taxon>
        <taxon>Rhodobacterales</taxon>
        <taxon>Roseobacteraceae</taxon>
        <taxon>Roseivivax</taxon>
    </lineage>
</organism>
<evidence type="ECO:0000259" key="3">
    <source>
        <dbReference type="Pfam" id="PF13629"/>
    </source>
</evidence>
<dbReference type="STRING" id="633194.SAMN05421759_102170"/>
<sequence>MKFDGILRASLIGCVLGLAPMAAPLVEAQTLRVVRGNVGSQIDVAMNRALVVESDVPFAELSIANPAIADISSLSDRSIYVLGKAPGTTTLSIFDAEGMLIANVDVRVAADVAEFKERLRQILPGEPIEVRTANDGIVLSGTLSSIQSLDKALSLAERYAPDRVSNLMQVGGVQQVMLKVRFAEMQRSVSKALRSSMSIGGDLLGGDVGLFSETGTWLDGNTLGDPVAFTGDTEGGAVIGFDAGGLEVGILLEALESKGLVRMLAEPNLTALSGQEASFLAGGEYPVPVQAQNDNVTIEFKPFGVELDFIPRVINGDLINLELKTAVSALDSSTGIDLNTVRINGFSRREATTTVELRDGESFAIAGLLQDDFRDLNGQVPWLGDVPILGALFRSAEYTREQSELVIIVTPHLVTPTRGEALALPTDKVRPPSERDLFLYGKTQAGERRKPRSGAAGEVATQDFTGSYGYVMD</sequence>
<name>A0A1N7KY08_9RHOB</name>
<dbReference type="PRINTS" id="PR00811">
    <property type="entry name" value="BCTERIALGSPD"/>
</dbReference>
<feature type="domain" description="Type II/III secretion system secretin-like" evidence="2">
    <location>
        <begin position="254"/>
        <end position="414"/>
    </location>
</feature>
<dbReference type="GO" id="GO:0009306">
    <property type="term" value="P:protein secretion"/>
    <property type="evidence" value="ECO:0007669"/>
    <property type="project" value="InterPro"/>
</dbReference>
<evidence type="ECO:0000313" key="5">
    <source>
        <dbReference type="Proteomes" id="UP000186684"/>
    </source>
</evidence>
<dbReference type="Pfam" id="PF13629">
    <property type="entry name" value="T2SS-T3SS_pil_N"/>
    <property type="match status" value="1"/>
</dbReference>
<evidence type="ECO:0000256" key="1">
    <source>
        <dbReference type="RuleBase" id="RU004003"/>
    </source>
</evidence>
<keyword evidence="5" id="KW-1185">Reference proteome</keyword>
<dbReference type="PANTHER" id="PTHR30332">
    <property type="entry name" value="PROBABLE GENERAL SECRETION PATHWAY PROTEIN D"/>
    <property type="match status" value="1"/>
</dbReference>
<dbReference type="GO" id="GO:0015627">
    <property type="term" value="C:type II protein secretion system complex"/>
    <property type="evidence" value="ECO:0007669"/>
    <property type="project" value="TreeGrafter"/>
</dbReference>
<dbReference type="InterPro" id="IPR004846">
    <property type="entry name" value="T2SS/T3SS_dom"/>
</dbReference>
<proteinExistence type="inferred from homology"/>
<accession>A0A1N7KY08</accession>
<evidence type="ECO:0000259" key="2">
    <source>
        <dbReference type="Pfam" id="PF00263"/>
    </source>
</evidence>
<dbReference type="EMBL" id="FTOQ01000002">
    <property type="protein sequence ID" value="SIS66386.1"/>
    <property type="molecule type" value="Genomic_DNA"/>
</dbReference>
<dbReference type="PANTHER" id="PTHR30332:SF17">
    <property type="entry name" value="TYPE IV PILIATION SYSTEM PROTEIN DR_0774-RELATED"/>
    <property type="match status" value="1"/>
</dbReference>
<evidence type="ECO:0000313" key="4">
    <source>
        <dbReference type="EMBL" id="SIS66386.1"/>
    </source>
</evidence>
<dbReference type="InterPro" id="IPR050810">
    <property type="entry name" value="Bact_Secretion_Sys_Channel"/>
</dbReference>
<dbReference type="InterPro" id="IPR032789">
    <property type="entry name" value="T2SS-T3SS_pil_N"/>
</dbReference>
<gene>
    <name evidence="4" type="ORF">SAMN05421759_102170</name>
</gene>
<protein>
    <submittedName>
        <fullName evidence="4">Pilus assembly protein CpaC</fullName>
    </submittedName>
</protein>
<feature type="domain" description="Pilus formation protein N-terminal" evidence="3">
    <location>
        <begin position="41"/>
        <end position="109"/>
    </location>
</feature>
<dbReference type="Pfam" id="PF00263">
    <property type="entry name" value="Secretin"/>
    <property type="match status" value="1"/>
</dbReference>